<dbReference type="EMBL" id="PHNJ01000003">
    <property type="protein sequence ID" value="TYL39044.1"/>
    <property type="molecule type" value="Genomic_DNA"/>
</dbReference>
<protein>
    <submittedName>
        <fullName evidence="2">Uncharacterized protein</fullName>
    </submittedName>
</protein>
<keyword evidence="3" id="KW-1185">Reference proteome</keyword>
<evidence type="ECO:0000313" key="2">
    <source>
        <dbReference type="EMBL" id="TYL39044.1"/>
    </source>
</evidence>
<dbReference type="Proteomes" id="UP000766904">
    <property type="component" value="Unassembled WGS sequence"/>
</dbReference>
<sequence>MSESEPQSPSELEFSERMQRADQWSKWIAMAVTFGFFFATVVLTSSVEFGAVVAAALGIGVRFVIPYWVTLSRPADEREPLVADQRSLQFHHGAAGGALILGSVVAAVVTVVSGDSTPGLVAGGIGLAVSYVAFSRAFPSA</sequence>
<name>A0A8J8Q7G0_9EURY</name>
<evidence type="ECO:0000256" key="1">
    <source>
        <dbReference type="SAM" id="Phobius"/>
    </source>
</evidence>
<dbReference type="OrthoDB" id="204827at2157"/>
<reference evidence="2" key="1">
    <citation type="submission" date="2017-11" db="EMBL/GenBank/DDBJ databases">
        <authorList>
            <person name="Kajale S.C."/>
            <person name="Sharma A."/>
        </authorList>
    </citation>
    <scope>NUCLEOTIDE SEQUENCE</scope>
    <source>
        <strain evidence="2">LS1_42</strain>
    </source>
</reference>
<feature type="transmembrane region" description="Helical" evidence="1">
    <location>
        <begin position="24"/>
        <end position="43"/>
    </location>
</feature>
<keyword evidence="1" id="KW-0812">Transmembrane</keyword>
<organism evidence="2 3">
    <name type="scientific">Natronococcus pandeyae</name>
    <dbReference type="NCBI Taxonomy" id="2055836"/>
    <lineage>
        <taxon>Archaea</taxon>
        <taxon>Methanobacteriati</taxon>
        <taxon>Methanobacteriota</taxon>
        <taxon>Stenosarchaea group</taxon>
        <taxon>Halobacteria</taxon>
        <taxon>Halobacteriales</taxon>
        <taxon>Natrialbaceae</taxon>
        <taxon>Natronococcus</taxon>
    </lineage>
</organism>
<dbReference type="AlphaFoldDB" id="A0A8J8Q7G0"/>
<gene>
    <name evidence="2" type="ORF">CV102_07045</name>
</gene>
<comment type="caution">
    <text evidence="2">The sequence shown here is derived from an EMBL/GenBank/DDBJ whole genome shotgun (WGS) entry which is preliminary data.</text>
</comment>
<proteinExistence type="predicted"/>
<feature type="transmembrane region" description="Helical" evidence="1">
    <location>
        <begin position="119"/>
        <end position="138"/>
    </location>
</feature>
<keyword evidence="1" id="KW-1133">Transmembrane helix</keyword>
<feature type="transmembrane region" description="Helical" evidence="1">
    <location>
        <begin position="49"/>
        <end position="69"/>
    </location>
</feature>
<feature type="transmembrane region" description="Helical" evidence="1">
    <location>
        <begin position="90"/>
        <end position="113"/>
    </location>
</feature>
<evidence type="ECO:0000313" key="3">
    <source>
        <dbReference type="Proteomes" id="UP000766904"/>
    </source>
</evidence>
<accession>A0A8J8Q7G0</accession>
<keyword evidence="1" id="KW-0472">Membrane</keyword>
<dbReference type="RefSeq" id="WP_148857181.1">
    <property type="nucleotide sequence ID" value="NZ_PHNJ01000003.1"/>
</dbReference>